<protein>
    <submittedName>
        <fullName evidence="3">YbgC/YbaW family acyl-CoA thioester hydrolase</fullName>
    </submittedName>
</protein>
<comment type="caution">
    <text evidence="3">The sequence shown here is derived from an EMBL/GenBank/DDBJ whole genome shotgun (WGS) entry which is preliminary data.</text>
</comment>
<evidence type="ECO:0000256" key="2">
    <source>
        <dbReference type="ARBA" id="ARBA00022801"/>
    </source>
</evidence>
<comment type="similarity">
    <text evidence="1">Belongs to the 4-hydroxybenzoyl-CoA thioesterase family.</text>
</comment>
<dbReference type="EMBL" id="AGXS01000025">
    <property type="protein sequence ID" value="EIY44980.1"/>
    <property type="molecule type" value="Genomic_DNA"/>
</dbReference>
<dbReference type="STRING" id="997884.HMPREF1068_03633"/>
<dbReference type="PANTHER" id="PTHR31793">
    <property type="entry name" value="4-HYDROXYBENZOYL-COA THIOESTERASE FAMILY MEMBER"/>
    <property type="match status" value="1"/>
</dbReference>
<dbReference type="PATRIC" id="fig|997884.3.peg.3727"/>
<dbReference type="HOGENOM" id="CLU_101141_2_2_10"/>
<dbReference type="InterPro" id="IPR050563">
    <property type="entry name" value="4-hydroxybenzoyl-CoA_TE"/>
</dbReference>
<dbReference type="SUPFAM" id="SSF54637">
    <property type="entry name" value="Thioesterase/thiol ester dehydrase-isomerase"/>
    <property type="match status" value="1"/>
</dbReference>
<name>I8X298_9BACE</name>
<dbReference type="AlphaFoldDB" id="I8X298"/>
<accession>I8X298</accession>
<evidence type="ECO:0000313" key="3">
    <source>
        <dbReference type="EMBL" id="EIY44980.1"/>
    </source>
</evidence>
<dbReference type="InterPro" id="IPR029069">
    <property type="entry name" value="HotDog_dom_sf"/>
</dbReference>
<reference evidence="3 4" key="1">
    <citation type="submission" date="2012-02" db="EMBL/GenBank/DDBJ databases">
        <title>The Genome Sequence of Bacteroides nordii CL02T12C05.</title>
        <authorList>
            <consortium name="The Broad Institute Genome Sequencing Platform"/>
            <person name="Earl A."/>
            <person name="Ward D."/>
            <person name="Feldgarden M."/>
            <person name="Gevers D."/>
            <person name="Zitomersky N.L."/>
            <person name="Coyne M.J."/>
            <person name="Comstock L.E."/>
            <person name="Young S.K."/>
            <person name="Zeng Q."/>
            <person name="Gargeya S."/>
            <person name="Fitzgerald M."/>
            <person name="Haas B."/>
            <person name="Abouelleil A."/>
            <person name="Alvarado L."/>
            <person name="Arachchi H.M."/>
            <person name="Berlin A."/>
            <person name="Chapman S.B."/>
            <person name="Gearin G."/>
            <person name="Goldberg J."/>
            <person name="Griggs A."/>
            <person name="Gujja S."/>
            <person name="Hansen M."/>
            <person name="Heiman D."/>
            <person name="Howarth C."/>
            <person name="Larimer J."/>
            <person name="Lui A."/>
            <person name="MacDonald P.J.P."/>
            <person name="McCowen C."/>
            <person name="Montmayeur A."/>
            <person name="Murphy C."/>
            <person name="Neiman D."/>
            <person name="Pearson M."/>
            <person name="Priest M."/>
            <person name="Roberts A."/>
            <person name="Saif S."/>
            <person name="Shea T."/>
            <person name="Sisk P."/>
            <person name="Stolte C."/>
            <person name="Sykes S."/>
            <person name="Wortman J."/>
            <person name="Nusbaum C."/>
            <person name="Birren B."/>
        </authorList>
    </citation>
    <scope>NUCLEOTIDE SEQUENCE [LARGE SCALE GENOMIC DNA]</scope>
    <source>
        <strain evidence="3 4">CL02T12C05</strain>
    </source>
</reference>
<dbReference type="GO" id="GO:0047617">
    <property type="term" value="F:fatty acyl-CoA hydrolase activity"/>
    <property type="evidence" value="ECO:0007669"/>
    <property type="project" value="TreeGrafter"/>
</dbReference>
<keyword evidence="2 3" id="KW-0378">Hydrolase</keyword>
<dbReference type="PANTHER" id="PTHR31793:SF27">
    <property type="entry name" value="NOVEL THIOESTERASE SUPERFAMILY DOMAIN AND SAPOSIN A-TYPE DOMAIN CONTAINING PROTEIN (0610012H03RIK)"/>
    <property type="match status" value="1"/>
</dbReference>
<keyword evidence="4" id="KW-1185">Reference proteome</keyword>
<dbReference type="eggNOG" id="COG0824">
    <property type="taxonomic scope" value="Bacteria"/>
</dbReference>
<dbReference type="CDD" id="cd00586">
    <property type="entry name" value="4HBT"/>
    <property type="match status" value="1"/>
</dbReference>
<dbReference type="Pfam" id="PF13279">
    <property type="entry name" value="4HBT_2"/>
    <property type="match status" value="1"/>
</dbReference>
<dbReference type="Gene3D" id="3.10.129.10">
    <property type="entry name" value="Hotdog Thioesterase"/>
    <property type="match status" value="1"/>
</dbReference>
<gene>
    <name evidence="3" type="ORF">HMPREF1068_03633</name>
</gene>
<organism evidence="3 4">
    <name type="scientific">Bacteroides nordii CL02T12C05</name>
    <dbReference type="NCBI Taxonomy" id="997884"/>
    <lineage>
        <taxon>Bacteria</taxon>
        <taxon>Pseudomonadati</taxon>
        <taxon>Bacteroidota</taxon>
        <taxon>Bacteroidia</taxon>
        <taxon>Bacteroidales</taxon>
        <taxon>Bacteroidaceae</taxon>
        <taxon>Bacteroides</taxon>
    </lineage>
</organism>
<proteinExistence type="inferred from homology"/>
<evidence type="ECO:0000256" key="1">
    <source>
        <dbReference type="ARBA" id="ARBA00005953"/>
    </source>
</evidence>
<dbReference type="Proteomes" id="UP000003089">
    <property type="component" value="Unassembled WGS sequence"/>
</dbReference>
<evidence type="ECO:0000313" key="4">
    <source>
        <dbReference type="Proteomes" id="UP000003089"/>
    </source>
</evidence>
<sequence length="159" mass="18453">MVITKFKRKQMEEIKFRHTLPIQLRFNDVDKFGHVNNTVYFSFYDLGKTEYFASVCPGVDWEKDGIVVVHIEADFLAQIFASDHIAVQTAVSEIGTKSFHLIQRVIDVETEEVKCICTSVMVAFDLDKHESKALTEEWIDAICKYEGRDVRKKRQESKD</sequence>